<evidence type="ECO:0000313" key="12">
    <source>
        <dbReference type="EMBL" id="CAD8580786.1"/>
    </source>
</evidence>
<dbReference type="GO" id="GO:0016192">
    <property type="term" value="P:vesicle-mediated transport"/>
    <property type="evidence" value="ECO:0007669"/>
    <property type="project" value="InterPro"/>
</dbReference>
<dbReference type="SUPFAM" id="SSF49348">
    <property type="entry name" value="Clathrin adaptor appendage domain"/>
    <property type="match status" value="1"/>
</dbReference>
<dbReference type="SMART" id="SM00809">
    <property type="entry name" value="Alpha_adaptinC2"/>
    <property type="match status" value="1"/>
</dbReference>
<dbReference type="Gene3D" id="1.25.10.10">
    <property type="entry name" value="Leucine-rich Repeat Variant"/>
    <property type="match status" value="1"/>
</dbReference>
<dbReference type="InterPro" id="IPR002553">
    <property type="entry name" value="Clathrin/coatomer_adapt-like_N"/>
</dbReference>
<keyword evidence="5 9" id="KW-0653">Protein transport</keyword>
<accession>A0A7S0PMP5</accession>
<comment type="subcellular location">
    <subcellularLocation>
        <location evidence="1">Cytoplasmic vesicle membrane</location>
    </subcellularLocation>
    <subcellularLocation>
        <location evidence="2">Golgi apparatus</location>
    </subcellularLocation>
</comment>
<feature type="domain" description="GAE" evidence="11">
    <location>
        <begin position="770"/>
        <end position="888"/>
    </location>
</feature>
<proteinExistence type="inferred from homology"/>
<reference evidence="12" key="1">
    <citation type="submission" date="2021-01" db="EMBL/GenBank/DDBJ databases">
        <authorList>
            <person name="Corre E."/>
            <person name="Pelletier E."/>
            <person name="Niang G."/>
            <person name="Scheremetjew M."/>
            <person name="Finn R."/>
            <person name="Kale V."/>
            <person name="Holt S."/>
            <person name="Cochrane G."/>
            <person name="Meng A."/>
            <person name="Brown T."/>
            <person name="Cohen L."/>
        </authorList>
    </citation>
    <scope>NUCLEOTIDE SEQUENCE</scope>
    <source>
        <strain evidence="12">CCMP494</strain>
    </source>
</reference>
<keyword evidence="4 9" id="KW-0813">Transport</keyword>
<dbReference type="InterPro" id="IPR011989">
    <property type="entry name" value="ARM-like"/>
</dbReference>
<dbReference type="InterPro" id="IPR017107">
    <property type="entry name" value="AP1_complex_gsu"/>
</dbReference>
<evidence type="ECO:0000256" key="5">
    <source>
        <dbReference type="ARBA" id="ARBA00022927"/>
    </source>
</evidence>
<evidence type="ECO:0000256" key="7">
    <source>
        <dbReference type="ARBA" id="ARBA00023136"/>
    </source>
</evidence>
<dbReference type="Gene3D" id="2.60.40.1230">
    <property type="match status" value="1"/>
</dbReference>
<dbReference type="InterPro" id="IPR016024">
    <property type="entry name" value="ARM-type_fold"/>
</dbReference>
<keyword evidence="8 9" id="KW-0968">Cytoplasmic vesicle</keyword>
<evidence type="ECO:0000256" key="3">
    <source>
        <dbReference type="ARBA" id="ARBA00006613"/>
    </source>
</evidence>
<keyword evidence="7 9" id="KW-0472">Membrane</keyword>
<dbReference type="PANTHER" id="PTHR22780">
    <property type="entry name" value="ADAPTIN, ALPHA/GAMMA/EPSILON"/>
    <property type="match status" value="1"/>
</dbReference>
<evidence type="ECO:0000256" key="10">
    <source>
        <dbReference type="SAM" id="MobiDB-lite"/>
    </source>
</evidence>
<comment type="similarity">
    <text evidence="3 9">Belongs to the adaptor complexes large subunit family.</text>
</comment>
<evidence type="ECO:0000256" key="9">
    <source>
        <dbReference type="PIRNR" id="PIRNR037094"/>
    </source>
</evidence>
<dbReference type="SUPFAM" id="SSF48371">
    <property type="entry name" value="ARM repeat"/>
    <property type="match status" value="1"/>
</dbReference>
<evidence type="ECO:0000256" key="6">
    <source>
        <dbReference type="ARBA" id="ARBA00023034"/>
    </source>
</evidence>
<dbReference type="InterPro" id="IPR050840">
    <property type="entry name" value="Adaptor_Complx_Large_Subunit"/>
</dbReference>
<dbReference type="AlphaFoldDB" id="A0A7S0PMP5"/>
<sequence>MSTRLRELIRSVRACKTAAEERALVAKESAAIRASLKDAESQYSHRNVAKLMYLHMLGYPTHWGQMECVTLIARASFPEKRIGYLGLMVLLDERQEVTMMVTNTIKNDLKHRNHFIAGLALCALGNICTAEMARDVAPSVASLLHSKNSYVRKKAALCSVRIVKKVPDLADEFVHGTSELLSDRHHGVLLCAVTLALELCVLDQVHVTHFRKHVPVLVKILMSLIRAGYSAEHDVGGHADPFLQVKLLRLLAKLGAGDADASDAMSDVLANVASNTDGSKNAGNAILYEAVNAIIGTESVGGLRVLAVNILGRFLGNKDNNIRYVALNTLAKVVAVDTQAVQRHRHTIVECVKDSDVTIRRSALQLVYALVNDSNIKTLAKELLDYLGVADVEFKSDLTRRIAQLITKYAPDRRWHVDTMVELLIKGGSYVAEEEARDFVVLITNSPELQGYAGRALFRAAFESEQHSNRFQLSAVAAWVLGEYGDGVVAQSTRLQGEVNTVIAEADVVKLLESILGDYHAPPAVKQVAITALAKLGTRFKTQTSAVRGAMGKVGTSANVELQQRASEFCGIFDRGPALAVPLLERLPPFVMKSKEALHGVAGRGKHEGTAVPSAPGGGGGGGGVGDLLGDLTGLDDSLPSAAAGGTAGGADLLGDLMAGYDATPGYAATPTGASVDPLADLMGGMSMGGTSTQPTTTAAADPFAGGAAPADPLGDLMGTGPPSLVPQTRPQPAADPLGDLMGGIAATPAAPPPMNAATPASAAALDGGPLSKSFVAFAKDGVEVSFVCEKPDPMDPSKTTVTATTMNRGGVPLLGYVLQAAVPKTMSLSMRAASGDSVPATGAGRVTQRLDVTNSQHGTKALAMRLRLAWNAGGAAVVEQATVDFPPGL</sequence>
<feature type="region of interest" description="Disordered" evidence="10">
    <location>
        <begin position="604"/>
        <end position="625"/>
    </location>
</feature>
<keyword evidence="6 9" id="KW-0333">Golgi apparatus</keyword>
<gene>
    <name evidence="12" type="ORF">MSP1404_LOCUS2796</name>
</gene>
<dbReference type="PROSITE" id="PS50180">
    <property type="entry name" value="GAE"/>
    <property type="match status" value="1"/>
</dbReference>
<evidence type="ECO:0000256" key="1">
    <source>
        <dbReference type="ARBA" id="ARBA00004156"/>
    </source>
</evidence>
<dbReference type="InterPro" id="IPR008152">
    <property type="entry name" value="Clathrin_a/b/g-adaptin_app_Ig"/>
</dbReference>
<feature type="compositionally biased region" description="Gly residues" evidence="10">
    <location>
        <begin position="616"/>
        <end position="625"/>
    </location>
</feature>
<dbReference type="InterPro" id="IPR008153">
    <property type="entry name" value="GAE_dom"/>
</dbReference>
<evidence type="ECO:0000256" key="4">
    <source>
        <dbReference type="ARBA" id="ARBA00022448"/>
    </source>
</evidence>
<evidence type="ECO:0000259" key="11">
    <source>
        <dbReference type="PROSITE" id="PS50180"/>
    </source>
</evidence>
<dbReference type="GO" id="GO:0006886">
    <property type="term" value="P:intracellular protein transport"/>
    <property type="evidence" value="ECO:0007669"/>
    <property type="project" value="UniProtKB-UniRule"/>
</dbReference>
<protein>
    <recommendedName>
        <fullName evidence="9">AP-1 complex subunit gamma</fullName>
    </recommendedName>
</protein>
<dbReference type="Pfam" id="PF02883">
    <property type="entry name" value="Alpha_adaptinC2"/>
    <property type="match status" value="1"/>
</dbReference>
<dbReference type="EMBL" id="HBEV01003725">
    <property type="protein sequence ID" value="CAD8580786.1"/>
    <property type="molecule type" value="Transcribed_RNA"/>
</dbReference>
<evidence type="ECO:0000256" key="8">
    <source>
        <dbReference type="ARBA" id="ARBA00023329"/>
    </source>
</evidence>
<organism evidence="12">
    <name type="scientific">Micromonas pusilla</name>
    <name type="common">Picoplanktonic green alga</name>
    <name type="synonym">Chromulina pusilla</name>
    <dbReference type="NCBI Taxonomy" id="38833"/>
    <lineage>
        <taxon>Eukaryota</taxon>
        <taxon>Viridiplantae</taxon>
        <taxon>Chlorophyta</taxon>
        <taxon>Mamiellophyceae</taxon>
        <taxon>Mamiellales</taxon>
        <taxon>Mamiellaceae</taxon>
        <taxon>Micromonas</taxon>
    </lineage>
</organism>
<name>A0A7S0PMP5_MICPS</name>
<dbReference type="Pfam" id="PF01602">
    <property type="entry name" value="Adaptin_N"/>
    <property type="match status" value="1"/>
</dbReference>
<dbReference type="InterPro" id="IPR013041">
    <property type="entry name" value="Clathrin_app_Ig-like_sf"/>
</dbReference>
<dbReference type="PIRSF" id="PIRSF037094">
    <property type="entry name" value="AP1_complex_gamma"/>
    <property type="match status" value="1"/>
</dbReference>
<dbReference type="GO" id="GO:0030121">
    <property type="term" value="C:AP-1 adaptor complex"/>
    <property type="evidence" value="ECO:0007669"/>
    <property type="project" value="InterPro"/>
</dbReference>
<dbReference type="FunFam" id="1.25.10.10:FF:000030">
    <property type="entry name" value="AP-1 complex subunit gamma"/>
    <property type="match status" value="1"/>
</dbReference>
<evidence type="ECO:0000256" key="2">
    <source>
        <dbReference type="ARBA" id="ARBA00004555"/>
    </source>
</evidence>